<comment type="caution">
    <text evidence="32 33">Lacks conserved residue(s) required for the propagation of feature annotation.</text>
</comment>
<keyword evidence="12 32" id="KW-1162">Viral penetration into host cytoplasm</keyword>
<evidence type="ECO:0000256" key="20">
    <source>
        <dbReference type="ARBA" id="ARBA00022879"/>
    </source>
</evidence>
<evidence type="ECO:0000259" key="36">
    <source>
        <dbReference type="Pfam" id="PF00517"/>
    </source>
</evidence>
<evidence type="ECO:0000256" key="3">
    <source>
        <dbReference type="ARBA" id="ARBA00004505"/>
    </source>
</evidence>
<keyword evidence="26 32" id="KW-0564">Palmitate</keyword>
<evidence type="ECO:0000256" key="13">
    <source>
        <dbReference type="ARBA" id="ARBA00022685"/>
    </source>
</evidence>
<keyword evidence="21 32" id="KW-1164">Virus endocytosis by host</keyword>
<feature type="short sequence motif" description="YXXL motif; contains endocytosis signal" evidence="32">
    <location>
        <begin position="708"/>
        <end position="711"/>
    </location>
</feature>
<protein>
    <recommendedName>
        <fullName evidence="32">Envelope glycoprotein gp160</fullName>
    </recommendedName>
    <alternativeName>
        <fullName evidence="32">Env polyprotein</fullName>
    </alternativeName>
    <component>
        <recommendedName>
            <fullName evidence="32">Surface protein gp120</fullName>
            <shortName evidence="32">SU</shortName>
        </recommendedName>
        <alternativeName>
            <fullName evidence="32">Glycoprotein 120</fullName>
            <shortName evidence="32">gp120</shortName>
        </alternativeName>
    </component>
    <component>
        <recommendedName>
            <fullName evidence="32">Transmembrane protein gp41</fullName>
            <shortName evidence="32">TM</shortName>
        </recommendedName>
        <alternativeName>
            <fullName evidence="32">Glycoprotein 41</fullName>
            <shortName evidence="32">gp41</shortName>
        </alternativeName>
    </component>
</protein>
<evidence type="ECO:0000256" key="1">
    <source>
        <dbReference type="ARBA" id="ARBA00004402"/>
    </source>
</evidence>
<feature type="transmembrane region" description="Helical" evidence="33">
    <location>
        <begin position="508"/>
        <end position="531"/>
    </location>
</feature>
<dbReference type="GO" id="GO:0019082">
    <property type="term" value="P:viral protein processing"/>
    <property type="evidence" value="ECO:0007669"/>
    <property type="project" value="UniProtKB-UniRule"/>
</dbReference>
<feature type="region of interest" description="MPER; binding to GalCer" evidence="32">
    <location>
        <begin position="658"/>
        <end position="679"/>
    </location>
</feature>
<sequence>MRVMGISRNCQPWWIWGILGFWMLMICNAEEKSWVTVYYGVPVWKEAKAPLFCASDAKAYEREVHNVWATHACVPTDPNPQEIILKNVTENFNMWKNDMVDQMNEDIISLWDQSLKPCVKLTPLCVTLNCSDYNSTANRTESTNNTSADIKQEIKNCSFYTTTEIKDKKKAEYALFYKLDIVSLYGNESSNQYRLINCNTSAVTQACPKVSFDPIPIHYCAPVGYAILKCNNNTFNGTGPCNNVSTVQCTHGIKPVVSTQLLLNGSLAEKEIIIRSENLTDSVKTIIVQFNKSVEIVCVRPNNNTRKSVRIGPGQTFYATGEIIGDIRQAYCNISEQTWNDTLQKVGKKLKEQFPNKEIEFAPSSGGDLEITTHSFNCRGEFFYCNTSKLFNSIYMANSTNSTLNGTITLPCRIKQIINLWQKVGRAVYAPPIAGNITCKSNITGLLLTHDGIDTNSNNTTLIFRPGGGDIRDNWRSELYKYKVVEIRPLGVAPTKAKRRVVEREKRAVGIGAVFLGFLGAAGSTMGAASITLTVQARQLLSGIVQQQSNLLRAIEAQQHMLQLTVWGIKQLQTRVLAIERYLKDQQLLGLWGCSGKLICTTNVPWNYSWSNKTRDEIWDNMTWMQWDREINNYTNTIYRLLEDSQNQQEKNERDLLALDSWNNLWSWFDISRWLWYIKIFIMIVGGLIGLRIIFAVLSIVNRVRQGYSPLSFQTLIPNPRGPDRPGGIEEEGGEQDRDRSVRLVNGFLAIVWDDLRSLCLFSYHQLRDFILIVARAVELLGRRGWEALKYLGNLVQYWSLELKKSAISLLDTIAITVAEGTDRIIGLIQRIWRAILNIPRRIRQGFEATLL</sequence>
<feature type="region of interest" description="Disordered" evidence="34">
    <location>
        <begin position="718"/>
        <end position="738"/>
    </location>
</feature>
<dbReference type="InterPro" id="IPR000328">
    <property type="entry name" value="GP41-like"/>
</dbReference>
<feature type="disulfide bond" evidence="32">
    <location>
        <begin position="220"/>
        <end position="249"/>
    </location>
</feature>
<dbReference type="GO" id="GO:0075512">
    <property type="term" value="P:clathrin-dependent endocytosis of virus by host cell"/>
    <property type="evidence" value="ECO:0007669"/>
    <property type="project" value="UniProtKB-UniRule"/>
</dbReference>
<keyword evidence="28 32" id="KW-0325">Glycoprotein</keyword>
<comment type="function">
    <text evidence="32">Transmembrane protein gp41: Acts as a class I viral fusion protein. Under the current model, the protein has at least 3 conformational states: pre-fusion native state, pre-hairpin intermediate state, and post-fusion hairpin state. During fusion of viral and target intracellular membranes, the coiled coil regions (heptad repeats) assume a trimer-of-hairpins structure, positioning the fusion peptide in close proximity to the C-terminal region of the ectodomain. The formation of this structure appears to drive apposition and subsequent fusion of viral and target cell membranes. Complete fusion occurs in host cell endosomes and is dynamin-dependent, however some lipid transfer might occur at the plasma membrane. The virus undergoes clathrin-dependent internalization long before endosomal fusion, thus minimizing the surface exposure of conserved viral epitopes during fusion and reducing the efficacy of inhibitors targeting these epitopes. Membranes fusion leads to delivery of the nucleocapsid into the cytoplasm.</text>
</comment>
<keyword evidence="11 32" id="KW-0945">Host-virus interaction</keyword>
<keyword evidence="27 32" id="KW-1015">Disulfide bond</keyword>
<keyword evidence="17 32" id="KW-1161">Viral attachment to host cell</keyword>
<comment type="domain">
    <text evidence="32">Some of the most genetically diverse regions of the viral genome are present in Env. They are called variable regions 1 through 5 (V1 through V5). Coreceptor usage of gp120 is determined mainly by the primary structure of the third variable region (V3) in the outer domain of gp120. The sequence of V3 determines which coreceptor, CCR5 and/or CXCR4 (corresponding to R5/macrophage, X4/T cell and R5X4/T cell and macrophage tropism), is used to trigger the fusion potential of the Env complex, and hence which cells the virus can infect. Binding to CCR5 involves a region adjacent in addition to V3.</text>
</comment>
<evidence type="ECO:0000256" key="21">
    <source>
        <dbReference type="ARBA" id="ARBA00022890"/>
    </source>
</evidence>
<organismHost>
    <name type="scientific">Homo sapiens</name>
    <name type="common">Human</name>
    <dbReference type="NCBI Taxonomy" id="9606"/>
</organismHost>
<evidence type="ECO:0000256" key="2">
    <source>
        <dbReference type="ARBA" id="ARBA00004433"/>
    </source>
</evidence>
<evidence type="ECO:0000256" key="6">
    <source>
        <dbReference type="ARBA" id="ARBA00004650"/>
    </source>
</evidence>
<dbReference type="FunFam" id="2.170.40.20:FF:000003">
    <property type="entry name" value="Envelope glycoprotein gp160"/>
    <property type="match status" value="1"/>
</dbReference>
<keyword evidence="19 32" id="KW-1043">Host membrane</keyword>
<dbReference type="GO" id="GO:0055036">
    <property type="term" value="C:virion membrane"/>
    <property type="evidence" value="ECO:0007669"/>
    <property type="project" value="UniProtKB-SubCell"/>
</dbReference>
<dbReference type="GO" id="GO:0019062">
    <property type="term" value="P:virion attachment to host cell"/>
    <property type="evidence" value="ECO:0007669"/>
    <property type="project" value="UniProtKB-UniRule"/>
</dbReference>
<comment type="PTM">
    <text evidence="32">Palmitoylation of the transmembrane protein and of Env polyprotein (prior to its proteolytic cleavage) is essential for their association with host cell membrane lipid rafts. Palmitoylation is therefore required for envelope trafficking to classical lipid rafts, but not for viral replication.</text>
</comment>
<feature type="disulfide bond" evidence="32">
    <location>
        <begin position="230"/>
        <end position="241"/>
    </location>
</feature>
<evidence type="ECO:0000256" key="31">
    <source>
        <dbReference type="ARBA" id="ARBA00023296"/>
    </source>
</evidence>
<dbReference type="FunFam" id="2.170.40.20:FF:000004">
    <property type="entry name" value="Envelope glycoprotein gp160"/>
    <property type="match status" value="1"/>
</dbReference>
<dbReference type="SUPFAM" id="SSF58069">
    <property type="entry name" value="Virus ectodomain"/>
    <property type="match status" value="1"/>
</dbReference>
<dbReference type="GO" id="GO:0039654">
    <property type="term" value="P:fusion of virus membrane with host endosome membrane"/>
    <property type="evidence" value="ECO:0007669"/>
    <property type="project" value="UniProtKB-UniRule"/>
</dbReference>
<comment type="subcellular location">
    <molecule>Transmembrane protein gp41</molecule>
    <subcellularLocation>
        <location evidence="32">Virion membrane</location>
        <topology evidence="32">Single-pass type I membrane protein</topology>
    </subcellularLocation>
    <subcellularLocation>
        <location evidence="32">Host cell membrane</location>
        <topology evidence="32">Single-pass type I membrane protein</topology>
    </subcellularLocation>
    <subcellularLocation>
        <location evidence="32">Host endosome membrane</location>
        <topology evidence="32">Single-pass type I membrane protein</topology>
    </subcellularLocation>
    <text evidence="32">It is probably concentrated at the site of budding and incorporated into the virions possibly by contacts between the cytoplasmic tail of Env and the N-terminus of Gag.</text>
</comment>
<evidence type="ECO:0000256" key="15">
    <source>
        <dbReference type="ARBA" id="ARBA00022703"/>
    </source>
</evidence>
<dbReference type="GO" id="GO:0019064">
    <property type="term" value="P:fusion of virus membrane with host plasma membrane"/>
    <property type="evidence" value="ECO:0007669"/>
    <property type="project" value="UniProtKB-UniRule"/>
</dbReference>
<dbReference type="InterPro" id="IPR037527">
    <property type="entry name" value="Gp160"/>
</dbReference>
<comment type="miscellaneous">
    <text evidence="32">Inhibitors targeting HIV-1 viral envelope proteins are used as antiretroviral drugs. Attachment of virions to the cell surface via non-specific interactions and CD4 binding can be blocked by inhibitors that include cyanovirin-N, cyclotriazadisulfonamide analogs, PRO 2000, TNX 355 and PRO 542. In addition, BMS 806 can block CD4-induced conformational changes. Env interactions with the coreceptor molecules can be targeted by CCR5 antagonists including SCH-D, maraviroc (UK 427857) and aplaviroc (GW 873140), and the CXCR4 antagonist AMD 070. Fusion of viral and cellular membranes can be inhibited by peptides such as enfuvirtide and tifuvirtide (T 1249). Resistance to inhibitors associated with mutations in Env are observed. Most of the time, single mutations confer only a modest reduction in drug susceptibility. Combination of several mutations is usually required to develop a high-level drug resistance.</text>
</comment>
<keyword evidence="18 32" id="KW-0946">Virion</keyword>
<proteinExistence type="inferred from homology"/>
<keyword evidence="30 32" id="KW-0449">Lipoprotein</keyword>
<reference evidence="37" key="1">
    <citation type="journal article" date="2009" name="PLoS Pathog.">
        <title>Escape from autologous neutralizing antibodies in acute/early subtype C HIV-1 infection requires multiple pathways.</title>
        <authorList>
            <person name="Rong R."/>
            <person name="Li B."/>
            <person name="Lynch R.M."/>
            <person name="Haaland R.E."/>
            <person name="Murphy M.K."/>
            <person name="Mulenga J."/>
            <person name="Allen S.A."/>
            <person name="Pinter A."/>
            <person name="Shaw G.M."/>
            <person name="Hunter E."/>
            <person name="Robinson J.E."/>
            <person name="Gnanakaran S."/>
            <person name="Derdeyn C.A."/>
        </authorList>
    </citation>
    <scope>NUCLEOTIDE SEQUENCE</scope>
</reference>
<dbReference type="GO" id="GO:1903911">
    <property type="term" value="P:positive regulation of receptor clustering"/>
    <property type="evidence" value="ECO:0007669"/>
    <property type="project" value="UniProtKB-UniRule"/>
</dbReference>
<feature type="region of interest" description="Immunosuppression" evidence="32">
    <location>
        <begin position="570"/>
        <end position="588"/>
    </location>
</feature>
<keyword evidence="8 32" id="KW-1170">Fusion of virus membrane with host endosomal membrane</keyword>
<dbReference type="GO" id="GO:0020002">
    <property type="term" value="C:host cell plasma membrane"/>
    <property type="evidence" value="ECO:0007669"/>
    <property type="project" value="UniProtKB-SubCell"/>
</dbReference>
<evidence type="ECO:0000259" key="35">
    <source>
        <dbReference type="Pfam" id="PF00516"/>
    </source>
</evidence>
<feature type="disulfide bond" evidence="32">
    <location>
        <begin position="53"/>
        <end position="73"/>
    </location>
</feature>
<evidence type="ECO:0000256" key="30">
    <source>
        <dbReference type="ARBA" id="ARBA00023288"/>
    </source>
</evidence>
<feature type="region of interest" description="CD4-binding loop" evidence="32">
    <location>
        <begin position="364"/>
        <end position="374"/>
    </location>
</feature>
<dbReference type="FunFam" id="1.10.287.210:FF:000001">
    <property type="entry name" value="Envelope glycoprotein gp160"/>
    <property type="match status" value="1"/>
</dbReference>
<comment type="domain">
    <text evidence="32">The YXXL motif is involved in determining the exact site of viral release at the surface of infected mononuclear cells and promotes endocytosis. YXXL and di-leucine endocytosis motifs interact directly or indirectly with the clathrin adapter complexes, opperate independently, and their activities are not additive.</text>
</comment>
<evidence type="ECO:0000256" key="18">
    <source>
        <dbReference type="ARBA" id="ARBA00022844"/>
    </source>
</evidence>
<keyword evidence="31 32" id="KW-1160">Virus entry into host cell</keyword>
<evidence type="ECO:0000256" key="7">
    <source>
        <dbReference type="ARBA" id="ARBA00022506"/>
    </source>
</evidence>
<feature type="domain" description="Human immunodeficiency virus 1 envelope glycoprotein Gp120" evidence="35">
    <location>
        <begin position="34"/>
        <end position="507"/>
    </location>
</feature>
<evidence type="ECO:0000256" key="10">
    <source>
        <dbReference type="ARBA" id="ARBA00022570"/>
    </source>
</evidence>
<comment type="similarity">
    <text evidence="32">Belongs to the HIV-1 env protein family.</text>
</comment>
<keyword evidence="13 32" id="KW-0165">Cleavage on pair of basic residues</keyword>
<keyword evidence="24 32" id="KW-0175">Coiled coil</keyword>
<dbReference type="GO" id="GO:0016020">
    <property type="term" value="C:membrane"/>
    <property type="evidence" value="ECO:0007669"/>
    <property type="project" value="UniProtKB-UniRule"/>
</dbReference>
<keyword evidence="7 32" id="KW-1168">Fusion of virus membrane with host membrane</keyword>
<feature type="domain" description="Retroviral envelope protein GP41-like" evidence="36">
    <location>
        <begin position="526"/>
        <end position="716"/>
    </location>
</feature>
<evidence type="ECO:0000256" key="26">
    <source>
        <dbReference type="ARBA" id="ARBA00023139"/>
    </source>
</evidence>
<dbReference type="GO" id="GO:1903908">
    <property type="term" value="P:positive regulation of plasma membrane raft polarization"/>
    <property type="evidence" value="ECO:0007669"/>
    <property type="project" value="UniProtKB-UniRule"/>
</dbReference>
<evidence type="ECO:0000256" key="12">
    <source>
        <dbReference type="ARBA" id="ARBA00022595"/>
    </source>
</evidence>
<evidence type="ECO:0000256" key="25">
    <source>
        <dbReference type="ARBA" id="ARBA00023136"/>
    </source>
</evidence>
<keyword evidence="20 32" id="KW-0261">Viral envelope protein</keyword>
<evidence type="ECO:0000256" key="9">
    <source>
        <dbReference type="ARBA" id="ARBA00022511"/>
    </source>
</evidence>
<comment type="domain">
    <text evidence="32">The membrane proximal external region (MPER) present in gp41 is a tryptophan-rich region recognized by the antibodies 2F5, Z13, and 4E10. MPER seems to play a role in fusion.</text>
</comment>
<feature type="topological domain" description="Cytoplasmic" evidence="32">
    <location>
        <begin position="702"/>
        <end position="852"/>
    </location>
</feature>
<dbReference type="Gene3D" id="1.10.287.210">
    <property type="match status" value="1"/>
</dbReference>
<comment type="function">
    <text evidence="32">Surface protein gp120: Attaches the virus to the host lymphoid cell by binding to the primary receptor CD4. This interaction induces a structural rearrangement creating a high affinity binding site for a chemokine coreceptor like CXCR4 and/or CCR5. Acts as a ligand for CD209/DC-SIGN and CLEC4M/DC-SIGNR, which are respectively found on dendritic cells (DCs), and on endothelial cells of liver sinusoids and lymph node sinuses. These interactions allow capture of viral particles at mucosal surfaces by these cells and subsequent transmission to permissive cells. HIV subverts the migration properties of dendritic cells to gain access to CD4+ T-cells in lymph nodes. Virus transmission to permissive T-cells occurs either in trans (without DCs infection, through viral capture and transmission), or in cis (following DCs productive infection, through the usual CD4-gp120 interaction), thereby inducing a robust infection. In trans infection, bound virions remain infectious over days and it is proposed that they are not degraded, but protected in non-lysosomal acidic organelles within the DCs close to the cell membrane thus contributing to the viral infectious potential during DCs' migration from the periphery to the lymphoid tissues. On arrival at lymphoid tissues, intact virions recycle back to DCs' cell surface allowing virus transmission to CD4+ T-cells.</text>
</comment>
<evidence type="ECO:0000256" key="24">
    <source>
        <dbReference type="ARBA" id="ARBA00023054"/>
    </source>
</evidence>
<keyword evidence="22 32" id="KW-1133">Transmembrane helix</keyword>
<gene>
    <name evidence="32 37" type="primary">env</name>
</gene>
<evidence type="ECO:0000313" key="37">
    <source>
        <dbReference type="EMBL" id="ACV86494.1"/>
    </source>
</evidence>
<evidence type="ECO:0000256" key="33">
    <source>
        <dbReference type="RuleBase" id="RU363095"/>
    </source>
</evidence>
<comment type="miscellaneous">
    <text evidence="32">HIV-1 lineages are divided in three main groups, M (for Major), O (for Outlier), and N (for New, or Non-M, Non-O). The vast majority of strains found worldwide belong to the group M. Group O seems to be endemic to and largely confined to Cameroon and neighboring countries in West Central Africa, where these viruses represent a small minority of HIV-1 strains. The group N is represented by a limited number of isolates from Cameroonian persons. The group M is further subdivided in 9 clades or subtypes (A to D, F to H, J and K).</text>
</comment>
<evidence type="ECO:0000256" key="23">
    <source>
        <dbReference type="ARBA" id="ARBA00023046"/>
    </source>
</evidence>
<dbReference type="GO" id="GO:0044175">
    <property type="term" value="C:host cell endosome membrane"/>
    <property type="evidence" value="ECO:0007669"/>
    <property type="project" value="UniProtKB-SubCell"/>
</dbReference>
<evidence type="ECO:0000256" key="19">
    <source>
        <dbReference type="ARBA" id="ARBA00022870"/>
    </source>
</evidence>
<comment type="subcellular location">
    <molecule>Surface protein gp120</molecule>
    <subcellularLocation>
        <location evidence="32">Virion membrane</location>
        <topology evidence="32">Peripheral membrane protein</topology>
    </subcellularLocation>
    <subcellularLocation>
        <location evidence="32">Host cell membrane</location>
        <topology evidence="32">Peripheral membrane protein</topology>
    </subcellularLocation>
    <subcellularLocation>
        <location evidence="32">Host endosome membrane</location>
        <topology evidence="32">Single-pass type I membrane protein</topology>
    </subcellularLocation>
    <text evidence="32">The surface protein is not anchored to the viral envelope, but associates with the extravirion surface through its binding to TM. It is probably concentrated at the site of budding and incorporated into the virions possibly by contacts between the cytoplasmic tail of Env and the N-terminus of Gag.</text>
</comment>
<comment type="PTM">
    <text evidence="32">Specific enzymatic cleavages in vivo yield mature proteins. Envelope glycoproteins are synthesized as a inactive precursor that is heavily N-glycosylated and processed likely by host cell furin in the Golgi to yield the mature SU and TM proteins. The cleavage site between SU and TM requires the minimal sequence [KR]-X-[KR]-R. About 2 of the 9 disulfide bonds of gp41 are reduced by P4HB/PDI, following binding to CD4 receptor.</text>
</comment>
<evidence type="ECO:0000256" key="14">
    <source>
        <dbReference type="ARBA" id="ARBA00022692"/>
    </source>
</evidence>
<keyword evidence="23 32" id="KW-1039">Host endosome</keyword>
<feature type="region of interest" description="Fusion peptide" evidence="32">
    <location>
        <begin position="508"/>
        <end position="528"/>
    </location>
</feature>
<organism evidence="37">
    <name type="scientific">Human immunodeficiency virus type 1</name>
    <name type="common">HIV-1</name>
    <dbReference type="NCBI Taxonomy" id="11676"/>
    <lineage>
        <taxon>Viruses</taxon>
        <taxon>Riboviria</taxon>
        <taxon>Pararnavirae</taxon>
        <taxon>Artverviricota</taxon>
        <taxon>Revtraviricetes</taxon>
        <taxon>Ortervirales</taxon>
        <taxon>Retroviridae</taxon>
        <taxon>Orthoretrovirinae</taxon>
        <taxon>Lentivirus</taxon>
        <taxon>Lentivirus humimdef1</taxon>
    </lineage>
</organism>
<dbReference type="InterPro" id="IPR036377">
    <property type="entry name" value="Gp120_core_sf"/>
</dbReference>
<evidence type="ECO:0000256" key="11">
    <source>
        <dbReference type="ARBA" id="ARBA00022581"/>
    </source>
</evidence>
<evidence type="ECO:0000256" key="16">
    <source>
        <dbReference type="ARBA" id="ARBA00022729"/>
    </source>
</evidence>
<evidence type="ECO:0000256" key="22">
    <source>
        <dbReference type="ARBA" id="ARBA00022989"/>
    </source>
</evidence>
<feature type="lipid moiety-binding region" description="S-palmitoyl cysteine; by host" evidence="32">
    <location>
        <position position="760"/>
    </location>
</feature>
<dbReference type="InterPro" id="IPR000777">
    <property type="entry name" value="HIV1_Gp120"/>
</dbReference>
<evidence type="ECO:0000256" key="34">
    <source>
        <dbReference type="SAM" id="MobiDB-lite"/>
    </source>
</evidence>
<keyword evidence="29 32" id="KW-0899">Viral immunoevasion</keyword>
<dbReference type="GO" id="GO:0019031">
    <property type="term" value="C:viral envelope"/>
    <property type="evidence" value="ECO:0007669"/>
    <property type="project" value="UniProtKB-KW"/>
</dbReference>
<keyword evidence="10 32" id="KW-1165">Clathrin-mediated endocytosis of virus by host</keyword>
<keyword evidence="14 32" id="KW-0812">Transmembrane</keyword>
<evidence type="ECO:0000256" key="28">
    <source>
        <dbReference type="ARBA" id="ARBA00023180"/>
    </source>
</evidence>
<evidence type="ECO:0000256" key="29">
    <source>
        <dbReference type="ARBA" id="ARBA00023280"/>
    </source>
</evidence>
<feature type="transmembrane region" description="Helical" evidence="33">
    <location>
        <begin position="674"/>
        <end position="701"/>
    </location>
</feature>
<dbReference type="Gene3D" id="1.20.5.490">
    <property type="entry name" value="Single helix bin"/>
    <property type="match status" value="1"/>
</dbReference>
<accession>C9EBF0</accession>
<feature type="chain" id="PRO_5023381373" description="Transmembrane protein gp41" evidence="32">
    <location>
        <begin position="508"/>
        <end position="852"/>
    </location>
</feature>
<evidence type="ECO:0000256" key="27">
    <source>
        <dbReference type="ARBA" id="ARBA00023157"/>
    </source>
</evidence>
<keyword evidence="25 32" id="KW-0472">Membrane</keyword>
<dbReference type="Gene3D" id="2.170.40.20">
    <property type="entry name" value="Human immunodeficiency virus 1, Gp160, envelope glycoprotein"/>
    <property type="match status" value="2"/>
</dbReference>
<dbReference type="GO" id="GO:0052031">
    <property type="term" value="P:symbiont-mediated perturbation of host defense response"/>
    <property type="evidence" value="ECO:0007669"/>
    <property type="project" value="UniProtKB-UniRule"/>
</dbReference>
<dbReference type="SUPFAM" id="SSF56502">
    <property type="entry name" value="gp120 core"/>
    <property type="match status" value="2"/>
</dbReference>
<dbReference type="Pfam" id="PF00517">
    <property type="entry name" value="GP41"/>
    <property type="match status" value="1"/>
</dbReference>
<dbReference type="Pfam" id="PF00516">
    <property type="entry name" value="GP120"/>
    <property type="match status" value="1"/>
</dbReference>
<evidence type="ECO:0000256" key="4">
    <source>
        <dbReference type="ARBA" id="ARBA00004563"/>
    </source>
</evidence>
<comment type="function">
    <text evidence="32">Envelope glycoprotein gp160: Oligomerizes in the host endoplasmic reticulum into predominantly trimers. In a second time, gp160 transits in the host Golgi, where glycosylation is completed. The precursor is then proteolytically cleaved in the trans-Golgi and thereby activated by cellular furin or furin-like proteases to produce gp120 and gp41.</text>
</comment>
<dbReference type="EMBL" id="GQ485339">
    <property type="protein sequence ID" value="ACV86494.1"/>
    <property type="molecule type" value="Genomic_DNA"/>
</dbReference>
<evidence type="ECO:0000256" key="5">
    <source>
        <dbReference type="ARBA" id="ARBA00004578"/>
    </source>
</evidence>
<comment type="domain">
    <text evidence="32">The CD4-binding region is targeted by the antibody b12.</text>
</comment>
<dbReference type="GO" id="GO:0005198">
    <property type="term" value="F:structural molecule activity"/>
    <property type="evidence" value="ECO:0007669"/>
    <property type="project" value="UniProtKB-UniRule"/>
</dbReference>
<feature type="coiled-coil region" evidence="32">
    <location>
        <begin position="629"/>
        <end position="663"/>
    </location>
</feature>
<evidence type="ECO:0000256" key="8">
    <source>
        <dbReference type="ARBA" id="ARBA00022510"/>
    </source>
</evidence>
<comment type="domain">
    <text evidence="32 33">The 17 amino acids long immunosuppressive region is present in many retroviral envelope proteins. Synthetic peptides derived from this relatively conserved sequence inhibit immune function in vitro and in vivo.</text>
</comment>
<evidence type="ECO:0000256" key="32">
    <source>
        <dbReference type="HAMAP-Rule" id="MF_04083"/>
    </source>
</evidence>
<keyword evidence="15 32" id="KW-0053">Apoptosis</keyword>
<feature type="short sequence motif" description="Di-leucine internalization motif" evidence="32">
    <location>
        <begin position="851"/>
        <end position="852"/>
    </location>
</feature>
<keyword evidence="9 32" id="KW-1032">Host cell membrane</keyword>
<keyword evidence="16 32" id="KW-0732">Signal</keyword>
<feature type="chain" id="PRO_5023381374" description="Envelope glycoprotein gp160" evidence="32">
    <location>
        <begin position="32"/>
        <end position="852"/>
    </location>
</feature>
<name>C9EBF0_HV1</name>
<dbReference type="HAMAP" id="MF_04083">
    <property type="entry name" value="HIV_ENV"/>
    <property type="match status" value="1"/>
</dbReference>
<dbReference type="CDD" id="cd09909">
    <property type="entry name" value="HIV-1-like_HR1-HR2"/>
    <property type="match status" value="1"/>
</dbReference>
<comment type="subcellular location">
    <subcellularLocation>
        <location evidence="3">Host cell membrane</location>
        <topology evidence="3">Peripheral membrane protein</topology>
    </subcellularLocation>
    <subcellularLocation>
        <location evidence="1">Host cell membrane</location>
        <topology evidence="1">Single-pass type I membrane protein</topology>
    </subcellularLocation>
    <subcellularLocation>
        <location evidence="2">Host endosome membrane</location>
        <topology evidence="2">Peripheral membrane protein</topology>
    </subcellularLocation>
    <subcellularLocation>
        <location evidence="5">Host endosome membrane</location>
        <topology evidence="5">Single-pass type I membrane protein</topology>
    </subcellularLocation>
    <subcellularLocation>
        <location evidence="6">Virion membrane</location>
        <topology evidence="6">Peripheral membrane protein</topology>
    </subcellularLocation>
    <subcellularLocation>
        <location evidence="4">Virion membrane</location>
        <topology evidence="4">Single-pass type I membrane protein</topology>
    </subcellularLocation>
</comment>
<feature type="disulfide bond" evidence="32">
    <location>
        <begin position="594"/>
        <end position="600"/>
    </location>
</feature>
<evidence type="ECO:0000256" key="17">
    <source>
        <dbReference type="ARBA" id="ARBA00022804"/>
    </source>
</evidence>
<comment type="PTM">
    <text evidence="32">Highly glycosylated by host. The high number of glycan on the protein is reffered to as 'glycan shield' because it contributes to hide protein sequence from adaptive immune system.</text>
</comment>
<comment type="subunit">
    <text evidence="32">The mature envelope protein (Env) consists of a homotrimer of non-covalently associated gp120-gp41 heterodimers. The resulting complex protrudes from the virus surface as a spike. There seems to be as few as 10 spikes on the average virion. Surface protein gp120 interacts with host CD4, CCR5 and CXCR4. Gp120 also interacts with the C-type lectins CD209/DC-SIGN and CLEC4M/DC-SIGNR (collectively referred to as DC-SIGN(R)). Gp120 and gp41 interact with GalCer. Gp120 interacts with host ITGA4/ITGB7 complex; on CD4+ T-cells, this interaction results in rapid activation of integrin ITGAL/LFA-1, which facilitates efficient cell-to-cell spreading of HIV-1. Gp120 interacts with cell-associated heparan sulfate; this interaction increases virus infectivity on permissive cells and may be involved in infection of CD4- cells.</text>
</comment>
<feature type="site" description="Cleavage; by host furin" evidence="32">
    <location>
        <begin position="507"/>
        <end position="508"/>
    </location>
</feature>